<organism evidence="1 2">
    <name type="scientific">Planktothrix paucivesiculata PCC 9631</name>
    <dbReference type="NCBI Taxonomy" id="671071"/>
    <lineage>
        <taxon>Bacteria</taxon>
        <taxon>Bacillati</taxon>
        <taxon>Cyanobacteriota</taxon>
        <taxon>Cyanophyceae</taxon>
        <taxon>Oscillatoriophycideae</taxon>
        <taxon>Oscillatoriales</taxon>
        <taxon>Microcoleaceae</taxon>
        <taxon>Planktothrix</taxon>
    </lineage>
</organism>
<evidence type="ECO:0000313" key="2">
    <source>
        <dbReference type="Proteomes" id="UP000182190"/>
    </source>
</evidence>
<evidence type="ECO:0000313" key="1">
    <source>
        <dbReference type="EMBL" id="VXD12880.1"/>
    </source>
</evidence>
<proteinExistence type="predicted"/>
<name>A0A7Z9DWQ1_9CYAN</name>
<comment type="caution">
    <text evidence="1">The sequence shown here is derived from an EMBL/GenBank/DDBJ whole genome shotgun (WGS) entry which is preliminary data.</text>
</comment>
<gene>
    <name evidence="1" type="ORF">PL9631_1060232</name>
</gene>
<keyword evidence="2" id="KW-1185">Reference proteome</keyword>
<sequence length="202" mass="23532">MYLTPKSLTAVDNIPTSIDPFPEFFNSKCPIVMFSTCSSLNLPFYNLSRLAQENVMHSSEQGRENRGEIDQSYVELAVDVLRAQNQQYIQALKDFLTVLPNPGWIEWVLIQAIYRLAEIDKEACLWVLHHSDNLMPELDLNNYAVQWVCFKLQSQGFVFNQDFWFAAPLQLELTKNARLELWQNISIGDRLILEEIFKIHNF</sequence>
<protein>
    <submittedName>
        <fullName evidence="1">Uncharacterized protein</fullName>
    </submittedName>
</protein>
<dbReference type="AlphaFoldDB" id="A0A7Z9DWQ1"/>
<dbReference type="Proteomes" id="UP000182190">
    <property type="component" value="Unassembled WGS sequence"/>
</dbReference>
<reference evidence="1" key="1">
    <citation type="submission" date="2019-10" db="EMBL/GenBank/DDBJ databases">
        <authorList>
            <consortium name="Genoscope - CEA"/>
            <person name="William W."/>
        </authorList>
    </citation>
    <scope>NUCLEOTIDE SEQUENCE [LARGE SCALE GENOMIC DNA]</scope>
    <source>
        <strain evidence="1">BBR_PRJEB10994</strain>
    </source>
</reference>
<accession>A0A7Z9DWQ1</accession>
<dbReference type="EMBL" id="CZCS02000009">
    <property type="protein sequence ID" value="VXD12880.1"/>
    <property type="molecule type" value="Genomic_DNA"/>
</dbReference>